<gene>
    <name evidence="1" type="ORF">V202x_16010</name>
</gene>
<keyword evidence="2" id="KW-1185">Reference proteome</keyword>
<dbReference type="EMBL" id="CP037422">
    <property type="protein sequence ID" value="QDU08236.1"/>
    <property type="molecule type" value="Genomic_DNA"/>
</dbReference>
<dbReference type="AlphaFoldDB" id="A0A517WSJ9"/>
<name>A0A517WSJ9_9PLAN</name>
<accession>A0A517WSJ9</accession>
<reference evidence="1 2" key="1">
    <citation type="submission" date="2019-03" db="EMBL/GenBank/DDBJ databases">
        <title>Deep-cultivation of Planctomycetes and their phenomic and genomic characterization uncovers novel biology.</title>
        <authorList>
            <person name="Wiegand S."/>
            <person name="Jogler M."/>
            <person name="Boedeker C."/>
            <person name="Pinto D."/>
            <person name="Vollmers J."/>
            <person name="Rivas-Marin E."/>
            <person name="Kohn T."/>
            <person name="Peeters S.H."/>
            <person name="Heuer A."/>
            <person name="Rast P."/>
            <person name="Oberbeckmann S."/>
            <person name="Bunk B."/>
            <person name="Jeske O."/>
            <person name="Meyerdierks A."/>
            <person name="Storesund J.E."/>
            <person name="Kallscheuer N."/>
            <person name="Luecker S."/>
            <person name="Lage O.M."/>
            <person name="Pohl T."/>
            <person name="Merkel B.J."/>
            <person name="Hornburger P."/>
            <person name="Mueller R.-W."/>
            <person name="Bruemmer F."/>
            <person name="Labrenz M."/>
            <person name="Spormann A.M."/>
            <person name="Op den Camp H."/>
            <person name="Overmann J."/>
            <person name="Amann R."/>
            <person name="Jetten M.S.M."/>
            <person name="Mascher T."/>
            <person name="Medema M.H."/>
            <person name="Devos D.P."/>
            <person name="Kaster A.-K."/>
            <person name="Ovreas L."/>
            <person name="Rohde M."/>
            <person name="Galperin M.Y."/>
            <person name="Jogler C."/>
        </authorList>
    </citation>
    <scope>NUCLEOTIDE SEQUENCE [LARGE SCALE GENOMIC DNA]</scope>
    <source>
        <strain evidence="1 2">V202</strain>
    </source>
</reference>
<protein>
    <submittedName>
        <fullName evidence="1">Uncharacterized protein</fullName>
    </submittedName>
</protein>
<evidence type="ECO:0000313" key="2">
    <source>
        <dbReference type="Proteomes" id="UP000318384"/>
    </source>
</evidence>
<sequence>MTDFSDTLFPGHLNESSSDRIVYVRPASAMENKSMVDMELWQIFAAHL</sequence>
<proteinExistence type="predicted"/>
<dbReference type="Proteomes" id="UP000318384">
    <property type="component" value="Chromosome"/>
</dbReference>
<organism evidence="1 2">
    <name type="scientific">Gimesia aquarii</name>
    <dbReference type="NCBI Taxonomy" id="2527964"/>
    <lineage>
        <taxon>Bacteria</taxon>
        <taxon>Pseudomonadati</taxon>
        <taxon>Planctomycetota</taxon>
        <taxon>Planctomycetia</taxon>
        <taxon>Planctomycetales</taxon>
        <taxon>Planctomycetaceae</taxon>
        <taxon>Gimesia</taxon>
    </lineage>
</organism>
<evidence type="ECO:0000313" key="1">
    <source>
        <dbReference type="EMBL" id="QDU08236.1"/>
    </source>
</evidence>